<evidence type="ECO:0000313" key="2">
    <source>
        <dbReference type="Proteomes" id="UP000325105"/>
    </source>
</evidence>
<organism evidence="1 2">
    <name type="scientific">Sphingobacterium allocomposti</name>
    <dbReference type="NCBI Taxonomy" id="415956"/>
    <lineage>
        <taxon>Bacteria</taxon>
        <taxon>Pseudomonadati</taxon>
        <taxon>Bacteroidota</taxon>
        <taxon>Sphingobacteriia</taxon>
        <taxon>Sphingobacteriales</taxon>
        <taxon>Sphingobacteriaceae</taxon>
        <taxon>Sphingobacterium</taxon>
    </lineage>
</organism>
<dbReference type="Pfam" id="PF11306">
    <property type="entry name" value="DUF3108"/>
    <property type="match status" value="1"/>
</dbReference>
<name>A0A5S5DUF5_9SPHI</name>
<reference evidence="1 2" key="1">
    <citation type="submission" date="2019-07" db="EMBL/GenBank/DDBJ databases">
        <title>Genomic Encyclopedia of Archaeal and Bacterial Type Strains, Phase II (KMG-II): from individual species to whole genera.</title>
        <authorList>
            <person name="Goeker M."/>
        </authorList>
    </citation>
    <scope>NUCLEOTIDE SEQUENCE [LARGE SCALE GENOMIC DNA]</scope>
    <source>
        <strain evidence="1 2">DSM 18850</strain>
    </source>
</reference>
<dbReference type="Proteomes" id="UP000325105">
    <property type="component" value="Unassembled WGS sequence"/>
</dbReference>
<dbReference type="InterPro" id="IPR021457">
    <property type="entry name" value="DUF3108"/>
</dbReference>
<keyword evidence="2" id="KW-1185">Reference proteome</keyword>
<gene>
    <name evidence="1" type="ORF">BC792_101129</name>
</gene>
<proteinExistence type="predicted"/>
<dbReference type="EMBL" id="VNHX01000001">
    <property type="protein sequence ID" value="TYP98472.1"/>
    <property type="molecule type" value="Genomic_DNA"/>
</dbReference>
<comment type="caution">
    <text evidence="1">The sequence shown here is derived from an EMBL/GenBank/DDBJ whole genome shotgun (WGS) entry which is preliminary data.</text>
</comment>
<sequence length="289" mass="32676">MESPALPFPFTKGKVKLLTFLFVTPYMRNLFIAAVLCLGSIYLTYGQTLPYLPNPTYKEGEKLTYKLRYGIISAATGTLKVEKSKLRFSNPNVYHLSAFGQTSGAFSVFYTVKNQYDSYIDGDTYLPYLYTEDIHEGSYTRREYATFDHKSKKVTGKKGTFTSPTSQFFDLLSAYYFSRNLDLSSLKKGGTFKISYFLNDEVAQLGVRYLGVEKIKTPLGTVECLKFSPEITPGRIFKKDSQLLLWVTNDGNRIPVKAQVEILIGSVTMELVQASGLKYKLGERVSYSK</sequence>
<dbReference type="AlphaFoldDB" id="A0A5S5DUF5"/>
<protein>
    <submittedName>
        <fullName evidence="1">Uncharacterized protein DUF3108</fullName>
    </submittedName>
</protein>
<evidence type="ECO:0000313" key="1">
    <source>
        <dbReference type="EMBL" id="TYP98472.1"/>
    </source>
</evidence>
<accession>A0A5S5DUF5</accession>